<protein>
    <submittedName>
        <fullName evidence="2">Uncharacterized protein</fullName>
    </submittedName>
</protein>
<evidence type="ECO:0000313" key="2">
    <source>
        <dbReference type="EMBL" id="MEQ2296734.1"/>
    </source>
</evidence>
<proteinExistence type="predicted"/>
<comment type="caution">
    <text evidence="2">The sequence shown here is derived from an EMBL/GenBank/DDBJ whole genome shotgun (WGS) entry which is preliminary data.</text>
</comment>
<evidence type="ECO:0000256" key="1">
    <source>
        <dbReference type="SAM" id="MobiDB-lite"/>
    </source>
</evidence>
<organism evidence="2 3">
    <name type="scientific">Ameca splendens</name>
    <dbReference type="NCBI Taxonomy" id="208324"/>
    <lineage>
        <taxon>Eukaryota</taxon>
        <taxon>Metazoa</taxon>
        <taxon>Chordata</taxon>
        <taxon>Craniata</taxon>
        <taxon>Vertebrata</taxon>
        <taxon>Euteleostomi</taxon>
        <taxon>Actinopterygii</taxon>
        <taxon>Neopterygii</taxon>
        <taxon>Teleostei</taxon>
        <taxon>Neoteleostei</taxon>
        <taxon>Acanthomorphata</taxon>
        <taxon>Ovalentaria</taxon>
        <taxon>Atherinomorphae</taxon>
        <taxon>Cyprinodontiformes</taxon>
        <taxon>Goodeidae</taxon>
        <taxon>Ameca</taxon>
    </lineage>
</organism>
<feature type="region of interest" description="Disordered" evidence="1">
    <location>
        <begin position="1"/>
        <end position="35"/>
    </location>
</feature>
<dbReference type="Proteomes" id="UP001469553">
    <property type="component" value="Unassembled WGS sequence"/>
</dbReference>
<evidence type="ECO:0000313" key="3">
    <source>
        <dbReference type="Proteomes" id="UP001469553"/>
    </source>
</evidence>
<sequence>MKSSSRRWSKEKRRVARGGGGGGEGRKRATRSGKKLTIRLEGPLSAVFAASIGGVQRLTEVMGCSDVERDAKPKNTAKYSVVDYVFSPRISLLDPPTPHRRVEERRIRIL</sequence>
<accession>A0ABV0YSU5</accession>
<dbReference type="EMBL" id="JAHRIP010040556">
    <property type="protein sequence ID" value="MEQ2296734.1"/>
    <property type="molecule type" value="Genomic_DNA"/>
</dbReference>
<feature type="compositionally biased region" description="Basic residues" evidence="1">
    <location>
        <begin position="1"/>
        <end position="16"/>
    </location>
</feature>
<gene>
    <name evidence="2" type="ORF">AMECASPLE_027591</name>
</gene>
<reference evidence="2 3" key="1">
    <citation type="submission" date="2021-06" db="EMBL/GenBank/DDBJ databases">
        <authorList>
            <person name="Palmer J.M."/>
        </authorList>
    </citation>
    <scope>NUCLEOTIDE SEQUENCE [LARGE SCALE GENOMIC DNA]</scope>
    <source>
        <strain evidence="2 3">AS_MEX2019</strain>
        <tissue evidence="2">Muscle</tissue>
    </source>
</reference>
<name>A0ABV0YSU5_9TELE</name>
<keyword evidence="3" id="KW-1185">Reference proteome</keyword>